<evidence type="ECO:0000313" key="2">
    <source>
        <dbReference type="EMBL" id="OJJ55251.1"/>
    </source>
</evidence>
<gene>
    <name evidence="2" type="ORF">ASPSYDRAFT_454160</name>
</gene>
<evidence type="ECO:0000313" key="3">
    <source>
        <dbReference type="Proteomes" id="UP000184356"/>
    </source>
</evidence>
<sequence length="105" mass="11360">MQKAPYSTNANNQVSAGVSGTISLRLTNITQFSERSGINTRQTSAIRRPPQSQQLAAAVRGRNHLAVSLSLSLHIPHFYHIVVVSVSSASVSFYVLSFRSTSLTS</sequence>
<keyword evidence="3" id="KW-1185">Reference proteome</keyword>
<evidence type="ECO:0000256" key="1">
    <source>
        <dbReference type="SAM" id="Phobius"/>
    </source>
</evidence>
<keyword evidence="1" id="KW-0472">Membrane</keyword>
<organism evidence="2 3">
    <name type="scientific">Aspergillus sydowii CBS 593.65</name>
    <dbReference type="NCBI Taxonomy" id="1036612"/>
    <lineage>
        <taxon>Eukaryota</taxon>
        <taxon>Fungi</taxon>
        <taxon>Dikarya</taxon>
        <taxon>Ascomycota</taxon>
        <taxon>Pezizomycotina</taxon>
        <taxon>Eurotiomycetes</taxon>
        <taxon>Eurotiomycetidae</taxon>
        <taxon>Eurotiales</taxon>
        <taxon>Aspergillaceae</taxon>
        <taxon>Aspergillus</taxon>
        <taxon>Aspergillus subgen. Nidulantes</taxon>
    </lineage>
</organism>
<keyword evidence="1" id="KW-1133">Transmembrane helix</keyword>
<reference evidence="3" key="1">
    <citation type="journal article" date="2017" name="Genome Biol.">
        <title>Comparative genomics reveals high biological diversity and specific adaptations in the industrially and medically important fungal genus Aspergillus.</title>
        <authorList>
            <person name="de Vries R.P."/>
            <person name="Riley R."/>
            <person name="Wiebenga A."/>
            <person name="Aguilar-Osorio G."/>
            <person name="Amillis S."/>
            <person name="Uchima C.A."/>
            <person name="Anderluh G."/>
            <person name="Asadollahi M."/>
            <person name="Askin M."/>
            <person name="Barry K."/>
            <person name="Battaglia E."/>
            <person name="Bayram O."/>
            <person name="Benocci T."/>
            <person name="Braus-Stromeyer S.A."/>
            <person name="Caldana C."/>
            <person name="Canovas D."/>
            <person name="Cerqueira G.C."/>
            <person name="Chen F."/>
            <person name="Chen W."/>
            <person name="Choi C."/>
            <person name="Clum A."/>
            <person name="Dos Santos R.A."/>
            <person name="Damasio A.R."/>
            <person name="Diallinas G."/>
            <person name="Emri T."/>
            <person name="Fekete E."/>
            <person name="Flipphi M."/>
            <person name="Freyberg S."/>
            <person name="Gallo A."/>
            <person name="Gournas C."/>
            <person name="Habgood R."/>
            <person name="Hainaut M."/>
            <person name="Harispe M.L."/>
            <person name="Henrissat B."/>
            <person name="Hilden K.S."/>
            <person name="Hope R."/>
            <person name="Hossain A."/>
            <person name="Karabika E."/>
            <person name="Karaffa L."/>
            <person name="Karanyi Z."/>
            <person name="Krasevec N."/>
            <person name="Kuo A."/>
            <person name="Kusch H."/>
            <person name="LaButti K."/>
            <person name="Lagendijk E.L."/>
            <person name="Lapidus A."/>
            <person name="Levasseur A."/>
            <person name="Lindquist E."/>
            <person name="Lipzen A."/>
            <person name="Logrieco A.F."/>
            <person name="MacCabe A."/>
            <person name="Maekelae M.R."/>
            <person name="Malavazi I."/>
            <person name="Melin P."/>
            <person name="Meyer V."/>
            <person name="Mielnichuk N."/>
            <person name="Miskei M."/>
            <person name="Molnar A.P."/>
            <person name="Mule G."/>
            <person name="Ngan C.Y."/>
            <person name="Orejas M."/>
            <person name="Orosz E."/>
            <person name="Ouedraogo J.P."/>
            <person name="Overkamp K.M."/>
            <person name="Park H.-S."/>
            <person name="Perrone G."/>
            <person name="Piumi F."/>
            <person name="Punt P.J."/>
            <person name="Ram A.F."/>
            <person name="Ramon A."/>
            <person name="Rauscher S."/>
            <person name="Record E."/>
            <person name="Riano-Pachon D.M."/>
            <person name="Robert V."/>
            <person name="Roehrig J."/>
            <person name="Ruller R."/>
            <person name="Salamov A."/>
            <person name="Salih N.S."/>
            <person name="Samson R.A."/>
            <person name="Sandor E."/>
            <person name="Sanguinetti M."/>
            <person name="Schuetze T."/>
            <person name="Sepcic K."/>
            <person name="Shelest E."/>
            <person name="Sherlock G."/>
            <person name="Sophianopoulou V."/>
            <person name="Squina F.M."/>
            <person name="Sun H."/>
            <person name="Susca A."/>
            <person name="Todd R.B."/>
            <person name="Tsang A."/>
            <person name="Unkles S.E."/>
            <person name="van de Wiele N."/>
            <person name="van Rossen-Uffink D."/>
            <person name="Oliveira J.V."/>
            <person name="Vesth T.C."/>
            <person name="Visser J."/>
            <person name="Yu J.-H."/>
            <person name="Zhou M."/>
            <person name="Andersen M.R."/>
            <person name="Archer D.B."/>
            <person name="Baker S.E."/>
            <person name="Benoit I."/>
            <person name="Brakhage A.A."/>
            <person name="Braus G.H."/>
            <person name="Fischer R."/>
            <person name="Frisvad J.C."/>
            <person name="Goldman G.H."/>
            <person name="Houbraken J."/>
            <person name="Oakley B."/>
            <person name="Pocsi I."/>
            <person name="Scazzocchio C."/>
            <person name="Seiboth B."/>
            <person name="vanKuyk P.A."/>
            <person name="Wortman J."/>
            <person name="Dyer P.S."/>
            <person name="Grigoriev I.V."/>
        </authorList>
    </citation>
    <scope>NUCLEOTIDE SEQUENCE [LARGE SCALE GENOMIC DNA]</scope>
    <source>
        <strain evidence="3">CBS 593.65</strain>
    </source>
</reference>
<protein>
    <submittedName>
        <fullName evidence="2">Uncharacterized protein</fullName>
    </submittedName>
</protein>
<name>A0A1L9T7A5_9EURO</name>
<dbReference type="GeneID" id="63763109"/>
<dbReference type="RefSeq" id="XP_040699057.1">
    <property type="nucleotide sequence ID" value="XM_040847036.1"/>
</dbReference>
<proteinExistence type="predicted"/>
<accession>A0A1L9T7A5</accession>
<dbReference type="AlphaFoldDB" id="A0A1L9T7A5"/>
<dbReference type="VEuPathDB" id="FungiDB:ASPSYDRAFT_454160"/>
<dbReference type="Proteomes" id="UP000184356">
    <property type="component" value="Unassembled WGS sequence"/>
</dbReference>
<feature type="transmembrane region" description="Helical" evidence="1">
    <location>
        <begin position="78"/>
        <end position="96"/>
    </location>
</feature>
<dbReference type="EMBL" id="KV878593">
    <property type="protein sequence ID" value="OJJ55251.1"/>
    <property type="molecule type" value="Genomic_DNA"/>
</dbReference>
<keyword evidence="1" id="KW-0812">Transmembrane</keyword>